<reference evidence="6 7" key="1">
    <citation type="submission" date="2021-01" db="EMBL/GenBank/DDBJ databases">
        <title>Whole genome shotgun sequence of Asanoa siamensis NBRC 107932.</title>
        <authorList>
            <person name="Komaki H."/>
            <person name="Tamura T."/>
        </authorList>
    </citation>
    <scope>NUCLEOTIDE SEQUENCE [LARGE SCALE GENOMIC DNA]</scope>
    <source>
        <strain evidence="6 7">NBRC 107932</strain>
    </source>
</reference>
<evidence type="ECO:0000256" key="2">
    <source>
        <dbReference type="ARBA" id="ARBA00022643"/>
    </source>
</evidence>
<keyword evidence="1" id="KW-0285">Flavoprotein</keyword>
<dbReference type="InterPro" id="IPR011251">
    <property type="entry name" value="Luciferase-like_dom"/>
</dbReference>
<name>A0ABQ4CYZ4_9ACTN</name>
<dbReference type="Gene3D" id="3.20.20.30">
    <property type="entry name" value="Luciferase-like domain"/>
    <property type="match status" value="1"/>
</dbReference>
<dbReference type="EMBL" id="BONE01000063">
    <property type="protein sequence ID" value="GIF76513.1"/>
    <property type="molecule type" value="Genomic_DNA"/>
</dbReference>
<dbReference type="PANTHER" id="PTHR42847:SF4">
    <property type="entry name" value="ALKANESULFONATE MONOOXYGENASE-RELATED"/>
    <property type="match status" value="1"/>
</dbReference>
<evidence type="ECO:0000256" key="1">
    <source>
        <dbReference type="ARBA" id="ARBA00022630"/>
    </source>
</evidence>
<protein>
    <submittedName>
        <fullName evidence="6">LLM class F420-dependent oxidoreductase</fullName>
    </submittedName>
</protein>
<accession>A0ABQ4CYZ4</accession>
<proteinExistence type="predicted"/>
<comment type="caution">
    <text evidence="6">The sequence shown here is derived from an EMBL/GenBank/DDBJ whole genome shotgun (WGS) entry which is preliminary data.</text>
</comment>
<dbReference type="InterPro" id="IPR036661">
    <property type="entry name" value="Luciferase-like_sf"/>
</dbReference>
<evidence type="ECO:0000313" key="7">
    <source>
        <dbReference type="Proteomes" id="UP000604117"/>
    </source>
</evidence>
<gene>
    <name evidence="6" type="ORF">Asi02nite_60310</name>
</gene>
<dbReference type="PANTHER" id="PTHR42847">
    <property type="entry name" value="ALKANESULFONATE MONOOXYGENASE"/>
    <property type="match status" value="1"/>
</dbReference>
<keyword evidence="7" id="KW-1185">Reference proteome</keyword>
<evidence type="ECO:0000256" key="4">
    <source>
        <dbReference type="ARBA" id="ARBA00023033"/>
    </source>
</evidence>
<keyword evidence="3" id="KW-0560">Oxidoreductase</keyword>
<dbReference type="SUPFAM" id="SSF51679">
    <property type="entry name" value="Bacterial luciferase-like"/>
    <property type="match status" value="1"/>
</dbReference>
<evidence type="ECO:0000313" key="6">
    <source>
        <dbReference type="EMBL" id="GIF76513.1"/>
    </source>
</evidence>
<keyword evidence="2" id="KW-0288">FMN</keyword>
<keyword evidence="4" id="KW-0503">Monooxygenase</keyword>
<dbReference type="Proteomes" id="UP000604117">
    <property type="component" value="Unassembled WGS sequence"/>
</dbReference>
<sequence>MAARPFRFGASIINIGTSRSVWHARAREIEGLGYDVLLVNDHLGMAAPFPALVSAADVTGMRLGTYVLNAGVQHPAYLAREVADAHRLTEGRLELGLGAGYVEHEFTAAGLPFGTPGSRLRRLQQVLAETKELLLAEPDRPLPPIMIAAAGDRLLEYAARTADIISFPITAGFGPGTPEEALARRVDRVRTAAGDRFADLELNLFVAAVGAQVDDLDLSIVASASGRPAEELVDLPGVLVGSPRQIADKLGHYRDTYGISYVSVLEPHMHLFAEVIPLLR</sequence>
<dbReference type="Pfam" id="PF00296">
    <property type="entry name" value="Bac_luciferase"/>
    <property type="match status" value="1"/>
</dbReference>
<evidence type="ECO:0000259" key="5">
    <source>
        <dbReference type="Pfam" id="PF00296"/>
    </source>
</evidence>
<dbReference type="RefSeq" id="WP_203717386.1">
    <property type="nucleotide sequence ID" value="NZ_BONE01000063.1"/>
</dbReference>
<dbReference type="NCBIfam" id="TIGR03621">
    <property type="entry name" value="F420_MSMEG_2516"/>
    <property type="match status" value="1"/>
</dbReference>
<organism evidence="6 7">
    <name type="scientific">Asanoa siamensis</name>
    <dbReference type="NCBI Taxonomy" id="926357"/>
    <lineage>
        <taxon>Bacteria</taxon>
        <taxon>Bacillati</taxon>
        <taxon>Actinomycetota</taxon>
        <taxon>Actinomycetes</taxon>
        <taxon>Micromonosporales</taxon>
        <taxon>Micromonosporaceae</taxon>
        <taxon>Asanoa</taxon>
    </lineage>
</organism>
<dbReference type="InterPro" id="IPR019923">
    <property type="entry name" value="Lucif-like_OxRdtase_MSMEG_2516"/>
</dbReference>
<dbReference type="InterPro" id="IPR050172">
    <property type="entry name" value="SsuD_RutA_monooxygenase"/>
</dbReference>
<evidence type="ECO:0000256" key="3">
    <source>
        <dbReference type="ARBA" id="ARBA00023002"/>
    </source>
</evidence>
<feature type="domain" description="Luciferase-like" evidence="5">
    <location>
        <begin position="25"/>
        <end position="208"/>
    </location>
</feature>